<proteinExistence type="predicted"/>
<gene>
    <name evidence="1" type="ORF">EMLJLAPB_00880</name>
</gene>
<protein>
    <submittedName>
        <fullName evidence="1">Uncharacterized protein</fullName>
    </submittedName>
</protein>
<evidence type="ECO:0000313" key="2">
    <source>
        <dbReference type="Proteomes" id="UP000634805"/>
    </source>
</evidence>
<sequence>MEKAENKFEIEKLRNVIVEYKIPMAFDLQNCIKEGDEGKPFLVVVDNIPARISIERIYEFRYKNESFQVAPFSKIEEDRGGTLSHSKVQIWFDSQTFNSDRIDKNIIEIIPDQFINLSIEYINKFIKTYKNMTNEYWLRPIIQKDIFNVQYVLIDTNNNKEIVSILIPRHQTVQFNGGKEFKLDEEIEEYFRASLQSNFYNFRQELILNMSNNFSLGYYNVALLQSVTIFENFIYSNLKTKLSNTKLDKIKKKEVCGCMVGISEVCQRGLKEYFDVDFGSTEEFENLKDNALKYRNLIVHGELLESIDKETCEKGLKAVEIAIDYLVEKIFHET</sequence>
<name>A0A811TG19_9EURY</name>
<evidence type="ECO:0000313" key="1">
    <source>
        <dbReference type="EMBL" id="CAD6494663.1"/>
    </source>
</evidence>
<accession>A0A811TG19</accession>
<comment type="caution">
    <text evidence="1">The sequence shown here is derived from an EMBL/GenBank/DDBJ whole genome shotgun (WGS) entry which is preliminary data.</text>
</comment>
<dbReference type="AlphaFoldDB" id="A0A811TG19"/>
<dbReference type="Proteomes" id="UP000634805">
    <property type="component" value="Unassembled WGS sequence"/>
</dbReference>
<dbReference type="EMBL" id="CAJHIS010000027">
    <property type="protein sequence ID" value="CAD6494663.1"/>
    <property type="molecule type" value="Genomic_DNA"/>
</dbReference>
<reference evidence="1" key="1">
    <citation type="submission" date="2020-10" db="EMBL/GenBank/DDBJ databases">
        <authorList>
            <person name="Hahn C.J."/>
            <person name="Laso-Perez R."/>
            <person name="Vulcano F."/>
            <person name="Vaziourakis K.-M."/>
            <person name="Stokke R."/>
            <person name="Steen I.H."/>
            <person name="Teske A."/>
            <person name="Boetius A."/>
            <person name="Liebeke M."/>
            <person name="Amann R."/>
            <person name="Knittel K."/>
        </authorList>
    </citation>
    <scope>NUCLEOTIDE SEQUENCE</scope>
    <source>
        <strain evidence="1">Gfbio:e3339647-f889-4370-9287-4fb5cb688e4c:AG392D22_GoMArc1</strain>
    </source>
</reference>
<organism evidence="1 2">
    <name type="scientific">Candidatus Argoarchaeum ethanivorans</name>
    <dbReference type="NCBI Taxonomy" id="2608793"/>
    <lineage>
        <taxon>Archaea</taxon>
        <taxon>Methanobacteriati</taxon>
        <taxon>Methanobacteriota</taxon>
        <taxon>Stenosarchaea group</taxon>
        <taxon>Methanomicrobia</taxon>
        <taxon>Methanosarcinales</taxon>
        <taxon>Methanosarcinales incertae sedis</taxon>
        <taxon>GOM Arc I cluster</taxon>
        <taxon>Candidatus Argoarchaeum</taxon>
    </lineage>
</organism>